<organism evidence="1 2">
    <name type="scientific">Haematococcus lacustris</name>
    <name type="common">Green alga</name>
    <name type="synonym">Haematococcus pluvialis</name>
    <dbReference type="NCBI Taxonomy" id="44745"/>
    <lineage>
        <taxon>Eukaryota</taxon>
        <taxon>Viridiplantae</taxon>
        <taxon>Chlorophyta</taxon>
        <taxon>core chlorophytes</taxon>
        <taxon>Chlorophyceae</taxon>
        <taxon>CS clade</taxon>
        <taxon>Chlamydomonadales</taxon>
        <taxon>Haematococcaceae</taxon>
        <taxon>Haematococcus</taxon>
    </lineage>
</organism>
<gene>
    <name evidence="1" type="ORF">HaLaN_28927</name>
</gene>
<dbReference type="EMBL" id="BLLF01004723">
    <property type="protein sequence ID" value="GFH30136.1"/>
    <property type="molecule type" value="Genomic_DNA"/>
</dbReference>
<protein>
    <submittedName>
        <fullName evidence="1">Uncharacterized protein</fullName>
    </submittedName>
</protein>
<name>A0A6A0ABN1_HAELA</name>
<accession>A0A6A0ABN1</accession>
<comment type="caution">
    <text evidence="1">The sequence shown here is derived from an EMBL/GenBank/DDBJ whole genome shotgun (WGS) entry which is preliminary data.</text>
</comment>
<proteinExistence type="predicted"/>
<reference evidence="1 2" key="1">
    <citation type="submission" date="2020-02" db="EMBL/GenBank/DDBJ databases">
        <title>Draft genome sequence of Haematococcus lacustris strain NIES-144.</title>
        <authorList>
            <person name="Morimoto D."/>
            <person name="Nakagawa S."/>
            <person name="Yoshida T."/>
            <person name="Sawayama S."/>
        </authorList>
    </citation>
    <scope>NUCLEOTIDE SEQUENCE [LARGE SCALE GENOMIC DNA]</scope>
    <source>
        <strain evidence="1 2">NIES-144</strain>
    </source>
</reference>
<sequence>MMLVRQYFTDGYYPTGDASGQHHQHVK</sequence>
<evidence type="ECO:0000313" key="2">
    <source>
        <dbReference type="Proteomes" id="UP000485058"/>
    </source>
</evidence>
<dbReference type="Proteomes" id="UP000485058">
    <property type="component" value="Unassembled WGS sequence"/>
</dbReference>
<dbReference type="AlphaFoldDB" id="A0A6A0ABN1"/>
<evidence type="ECO:0000313" key="1">
    <source>
        <dbReference type="EMBL" id="GFH30136.1"/>
    </source>
</evidence>
<keyword evidence="2" id="KW-1185">Reference proteome</keyword>